<sequence length="83" mass="9860">MELPTLLKLLKSLKEADLFKGGITSLRCKEFFEDGSNWLLQKVSLRLHYIMERILQVERMHPYHVRKVQNCSPSDYPRPVHFC</sequence>
<organism evidence="1 2">
    <name type="scientific">Brenthis ino</name>
    <name type="common">lesser marbled fritillary</name>
    <dbReference type="NCBI Taxonomy" id="405034"/>
    <lineage>
        <taxon>Eukaryota</taxon>
        <taxon>Metazoa</taxon>
        <taxon>Ecdysozoa</taxon>
        <taxon>Arthropoda</taxon>
        <taxon>Hexapoda</taxon>
        <taxon>Insecta</taxon>
        <taxon>Pterygota</taxon>
        <taxon>Neoptera</taxon>
        <taxon>Endopterygota</taxon>
        <taxon>Lepidoptera</taxon>
        <taxon>Glossata</taxon>
        <taxon>Ditrysia</taxon>
        <taxon>Papilionoidea</taxon>
        <taxon>Nymphalidae</taxon>
        <taxon>Heliconiinae</taxon>
        <taxon>Argynnini</taxon>
        <taxon>Brenthis</taxon>
    </lineage>
</organism>
<dbReference type="AlphaFoldDB" id="A0A8J9V1I3"/>
<proteinExistence type="predicted"/>
<dbReference type="EMBL" id="OV170228">
    <property type="protein sequence ID" value="CAH0730446.1"/>
    <property type="molecule type" value="Genomic_DNA"/>
</dbReference>
<gene>
    <name evidence="1" type="ORF">BINO364_LOCUS15428</name>
</gene>
<reference evidence="1" key="1">
    <citation type="submission" date="2021-12" db="EMBL/GenBank/DDBJ databases">
        <authorList>
            <person name="Martin H S."/>
        </authorList>
    </citation>
    <scope>NUCLEOTIDE SEQUENCE</scope>
</reference>
<evidence type="ECO:0000313" key="1">
    <source>
        <dbReference type="EMBL" id="CAH0730446.1"/>
    </source>
</evidence>
<accession>A0A8J9V1I3</accession>
<evidence type="ECO:0000313" key="2">
    <source>
        <dbReference type="Proteomes" id="UP000838878"/>
    </source>
</evidence>
<keyword evidence="2" id="KW-1185">Reference proteome</keyword>
<feature type="non-terminal residue" evidence="1">
    <location>
        <position position="83"/>
    </location>
</feature>
<dbReference type="OrthoDB" id="6753189at2759"/>
<protein>
    <submittedName>
        <fullName evidence="1">Uncharacterized protein</fullName>
    </submittedName>
</protein>
<dbReference type="Proteomes" id="UP000838878">
    <property type="component" value="Chromosome 8"/>
</dbReference>
<name>A0A8J9V1I3_9NEOP</name>